<dbReference type="Pfam" id="PF20506">
    <property type="entry name" value="DUF6732"/>
    <property type="match status" value="1"/>
</dbReference>
<dbReference type="Proteomes" id="UP000593594">
    <property type="component" value="Chromosome"/>
</dbReference>
<keyword evidence="4" id="KW-1185">Reference proteome</keyword>
<dbReference type="EMBL" id="CP058214">
    <property type="protein sequence ID" value="QPC45397.1"/>
    <property type="molecule type" value="Genomic_DNA"/>
</dbReference>
<accession>A0A7S8C8M2</accession>
<keyword evidence="1" id="KW-1133">Transmembrane helix</keyword>
<evidence type="ECO:0000256" key="1">
    <source>
        <dbReference type="SAM" id="Phobius"/>
    </source>
</evidence>
<gene>
    <name evidence="3" type="ORF">HW532_17770</name>
</gene>
<evidence type="ECO:0000256" key="2">
    <source>
        <dbReference type="SAM" id="SignalP"/>
    </source>
</evidence>
<reference evidence="3 4" key="1">
    <citation type="submission" date="2020-06" db="EMBL/GenBank/DDBJ databases">
        <title>Genome sequence of 2 isolates from Red Sea Mangroves.</title>
        <authorList>
            <person name="Sefrji F."/>
            <person name="Michoud G."/>
            <person name="Merlino G."/>
            <person name="Daffonchio D."/>
        </authorList>
    </citation>
    <scope>NUCLEOTIDE SEQUENCE [LARGE SCALE GENOMIC DNA]</scope>
    <source>
        <strain evidence="3 4">R1DC25</strain>
    </source>
</reference>
<keyword evidence="2" id="KW-0732">Signal</keyword>
<evidence type="ECO:0000313" key="4">
    <source>
        <dbReference type="Proteomes" id="UP000593594"/>
    </source>
</evidence>
<keyword evidence="1" id="KW-0812">Transmembrane</keyword>
<feature type="signal peptide" evidence="2">
    <location>
        <begin position="1"/>
        <end position="16"/>
    </location>
</feature>
<organism evidence="3 4">
    <name type="scientific">Kaustia mangrovi</name>
    <dbReference type="NCBI Taxonomy" id="2593653"/>
    <lineage>
        <taxon>Bacteria</taxon>
        <taxon>Pseudomonadati</taxon>
        <taxon>Pseudomonadota</taxon>
        <taxon>Alphaproteobacteria</taxon>
        <taxon>Hyphomicrobiales</taxon>
        <taxon>Parvibaculaceae</taxon>
        <taxon>Kaustia</taxon>
    </lineage>
</organism>
<feature type="transmembrane region" description="Helical" evidence="1">
    <location>
        <begin position="31"/>
        <end position="49"/>
    </location>
</feature>
<dbReference type="AlphaFoldDB" id="A0A7S8C8M2"/>
<name>A0A7S8C8M2_9HYPH</name>
<dbReference type="InterPro" id="IPR046619">
    <property type="entry name" value="DUF6732"/>
</dbReference>
<feature type="chain" id="PRO_5033044527" evidence="2">
    <location>
        <begin position="17"/>
        <end position="67"/>
    </location>
</feature>
<evidence type="ECO:0000313" key="3">
    <source>
        <dbReference type="EMBL" id="QPC45397.1"/>
    </source>
</evidence>
<dbReference type="KEGG" id="kmn:HW532_17770"/>
<sequence length="67" mass="7018">MLAALFTLSATTAALAHPGHLADEGHGHSHYIALAIFLGVAAISAGLVLRRALRKRAERRAMDGAET</sequence>
<keyword evidence="1" id="KW-0472">Membrane</keyword>
<protein>
    <submittedName>
        <fullName evidence="3">Uncharacterized protein</fullName>
    </submittedName>
</protein>
<proteinExistence type="predicted"/>